<dbReference type="Gene3D" id="2.60.40.1120">
    <property type="entry name" value="Carboxypeptidase-like, regulatory domain"/>
    <property type="match status" value="1"/>
</dbReference>
<dbReference type="GO" id="GO:0004180">
    <property type="term" value="F:carboxypeptidase activity"/>
    <property type="evidence" value="ECO:0007669"/>
    <property type="project" value="UniProtKB-KW"/>
</dbReference>
<dbReference type="RefSeq" id="WP_186740049.1">
    <property type="nucleotide sequence ID" value="NZ_CP060394.1"/>
</dbReference>
<keyword evidence="3" id="KW-1185">Reference proteome</keyword>
<accession>A0A7G8BCK8</accession>
<feature type="chain" id="PRO_5028897990" evidence="1">
    <location>
        <begin position="28"/>
        <end position="563"/>
    </location>
</feature>
<organism evidence="2 3">
    <name type="scientific">Alloacidobacterium dinghuense</name>
    <dbReference type="NCBI Taxonomy" id="2763107"/>
    <lineage>
        <taxon>Bacteria</taxon>
        <taxon>Pseudomonadati</taxon>
        <taxon>Acidobacteriota</taxon>
        <taxon>Terriglobia</taxon>
        <taxon>Terriglobales</taxon>
        <taxon>Acidobacteriaceae</taxon>
        <taxon>Alloacidobacterium</taxon>
    </lineage>
</organism>
<dbReference type="InterPro" id="IPR008969">
    <property type="entry name" value="CarboxyPept-like_regulatory"/>
</dbReference>
<dbReference type="KEGG" id="adin:H7849_13920"/>
<proteinExistence type="predicted"/>
<protein>
    <submittedName>
        <fullName evidence="2">Carboxypeptidase regulatory-like domain-containing protein</fullName>
    </submittedName>
</protein>
<evidence type="ECO:0000256" key="1">
    <source>
        <dbReference type="SAM" id="SignalP"/>
    </source>
</evidence>
<dbReference type="SUPFAM" id="SSF49464">
    <property type="entry name" value="Carboxypeptidase regulatory domain-like"/>
    <property type="match status" value="1"/>
</dbReference>
<keyword evidence="1" id="KW-0732">Signal</keyword>
<evidence type="ECO:0000313" key="3">
    <source>
        <dbReference type="Proteomes" id="UP000515312"/>
    </source>
</evidence>
<keyword evidence="2" id="KW-0645">Protease</keyword>
<dbReference type="SUPFAM" id="SSF56935">
    <property type="entry name" value="Porins"/>
    <property type="match status" value="1"/>
</dbReference>
<reference evidence="2 3" key="1">
    <citation type="submission" date="2020-08" db="EMBL/GenBank/DDBJ databases">
        <title>Edaphobacter telluris sp. nov. and Acidobacterium dinghuensis sp. nov., two acidobacteria isolated from forest soil.</title>
        <authorList>
            <person name="Fu J."/>
            <person name="Qiu L."/>
        </authorList>
    </citation>
    <scope>NUCLEOTIDE SEQUENCE [LARGE SCALE GENOMIC DNA]</scope>
    <source>
        <strain evidence="2">4Y35</strain>
    </source>
</reference>
<evidence type="ECO:0000313" key="2">
    <source>
        <dbReference type="EMBL" id="QNI30278.1"/>
    </source>
</evidence>
<feature type="signal peptide" evidence="1">
    <location>
        <begin position="1"/>
        <end position="27"/>
    </location>
</feature>
<keyword evidence="2" id="KW-0121">Carboxypeptidase</keyword>
<dbReference type="EMBL" id="CP060394">
    <property type="protein sequence ID" value="QNI30278.1"/>
    <property type="molecule type" value="Genomic_DNA"/>
</dbReference>
<dbReference type="Proteomes" id="UP000515312">
    <property type="component" value="Chromosome"/>
</dbReference>
<sequence length="563" mass="61612">MIVPNLRIKFGPALALLITAFALSAYAEGPGAVSGIVRDAKGTPQVGALVELLGPNLVVIANTFTDDHGRYSLRDLSPGSYNLKASGSFFLPTLRENLRVLADSKVVVNLTLNTLYEAFRWLPAKPRQADEPQDDWTWTLRLSANRPLLRMLEDGPLVVVSDGDGTAPSLKARVTIRGGANEFGDGGMHHDFEMQRSNGDDQQLILRADLSQAESASLNTVVGYAKQLAPGRTFRTVVAVEDRPDIQGGFDGQGMQAAILRSSESMDLMDGITAEFGNEIEAIHLGETQFANHPFAGVSVHAGENTVEYHVSTSPGAQHANEIDRASTLSPALTEKDGKLLLERGLHQEISYERHDGNLRWRMTVYQDHIDNPVVSGGGTLSLADWNSGNLLYDPNTDLLKATGQNFFSNGVLAEMRERINDDTWFSVAYAMGDALTMNSVPGKVSLEEGINSLHPRRAGMLSASMSGKLKQAGTQWRASYRWQPTDTVTAVDPFNGELPDPYLSFYLRQPIHCRILPYRVEALIDVRNLLAQGYRPFVTQDGSTLYFAQAERSVQGGLSFSF</sequence>
<dbReference type="AlphaFoldDB" id="A0A7G8BCK8"/>
<dbReference type="Pfam" id="PF13620">
    <property type="entry name" value="CarboxypepD_reg"/>
    <property type="match status" value="1"/>
</dbReference>
<gene>
    <name evidence="2" type="ORF">H7849_13920</name>
</gene>
<keyword evidence="2" id="KW-0378">Hydrolase</keyword>
<name>A0A7G8BCK8_9BACT</name>